<dbReference type="SUPFAM" id="SSF46785">
    <property type="entry name" value="Winged helix' DNA-binding domain"/>
    <property type="match status" value="1"/>
</dbReference>
<dbReference type="InterPro" id="IPR005119">
    <property type="entry name" value="LysR_subst-bd"/>
</dbReference>
<dbReference type="STRING" id="74031.SAMN04488077_10857"/>
<proteinExistence type="inferred from homology"/>
<dbReference type="EMBL" id="LGVV01000002">
    <property type="protein sequence ID" value="KNX43118.1"/>
    <property type="molecule type" value="Genomic_DNA"/>
</dbReference>
<feature type="domain" description="HTH lysR-type" evidence="5">
    <location>
        <begin position="3"/>
        <end position="60"/>
    </location>
</feature>
<evidence type="ECO:0000313" key="6">
    <source>
        <dbReference type="EMBL" id="KNX43118.1"/>
    </source>
</evidence>
<dbReference type="Pfam" id="PF03466">
    <property type="entry name" value="LysR_substrate"/>
    <property type="match status" value="1"/>
</dbReference>
<dbReference type="Gene3D" id="3.40.190.290">
    <property type="match status" value="1"/>
</dbReference>
<evidence type="ECO:0000256" key="2">
    <source>
        <dbReference type="ARBA" id="ARBA00023015"/>
    </source>
</evidence>
<keyword evidence="7" id="KW-1185">Reference proteome</keyword>
<evidence type="ECO:0000256" key="3">
    <source>
        <dbReference type="ARBA" id="ARBA00023125"/>
    </source>
</evidence>
<dbReference type="RefSeq" id="WP_050661208.1">
    <property type="nucleotide sequence ID" value="NZ_CP118494.1"/>
</dbReference>
<accession>A0A0L6D092</accession>
<dbReference type="AlphaFoldDB" id="A0A0L6D092"/>
<dbReference type="PANTHER" id="PTHR30427">
    <property type="entry name" value="TRANSCRIPTIONAL ACTIVATOR PROTEIN LYSR"/>
    <property type="match status" value="1"/>
</dbReference>
<dbReference type="PANTHER" id="PTHR30427:SF1">
    <property type="entry name" value="TRANSCRIPTIONAL ACTIVATOR PROTEIN LYSR"/>
    <property type="match status" value="1"/>
</dbReference>
<dbReference type="GO" id="GO:0003700">
    <property type="term" value="F:DNA-binding transcription factor activity"/>
    <property type="evidence" value="ECO:0007669"/>
    <property type="project" value="InterPro"/>
</dbReference>
<protein>
    <submittedName>
        <fullName evidence="6">HTH-type transcriptional regulator CynR</fullName>
    </submittedName>
</protein>
<organism evidence="6 7">
    <name type="scientific">Roseovarius tolerans</name>
    <dbReference type="NCBI Taxonomy" id="74031"/>
    <lineage>
        <taxon>Bacteria</taxon>
        <taxon>Pseudomonadati</taxon>
        <taxon>Pseudomonadota</taxon>
        <taxon>Alphaproteobacteria</taxon>
        <taxon>Rhodobacterales</taxon>
        <taxon>Roseobacteraceae</taxon>
        <taxon>Roseovarius</taxon>
    </lineage>
</organism>
<dbReference type="GO" id="GO:0010628">
    <property type="term" value="P:positive regulation of gene expression"/>
    <property type="evidence" value="ECO:0007669"/>
    <property type="project" value="TreeGrafter"/>
</dbReference>
<dbReference type="GO" id="GO:0043565">
    <property type="term" value="F:sequence-specific DNA binding"/>
    <property type="evidence" value="ECO:0007669"/>
    <property type="project" value="TreeGrafter"/>
</dbReference>
<dbReference type="SUPFAM" id="SSF53850">
    <property type="entry name" value="Periplasmic binding protein-like II"/>
    <property type="match status" value="1"/>
</dbReference>
<dbReference type="PRINTS" id="PR00039">
    <property type="entry name" value="HTHLYSR"/>
</dbReference>
<dbReference type="PROSITE" id="PS50931">
    <property type="entry name" value="HTH_LYSR"/>
    <property type="match status" value="1"/>
</dbReference>
<dbReference type="InterPro" id="IPR036388">
    <property type="entry name" value="WH-like_DNA-bd_sf"/>
</dbReference>
<keyword evidence="4" id="KW-0804">Transcription</keyword>
<sequence length="311" mass="34213">MHLSLRQLTTFREVMRSGSISQAARSVGRTQPAVSTMIRTLEDQLGFALFMRMQGKLTPTPEAHFFLEECEDILGRVERTERTLSRISTLQSGKLKIASHPAASSVFLPRLLTRFLQDRDDLELSLIMRSSDVIEDLIASQQYDVGFAETPAPRASIAQVDYDLECVCVLRADDPLARAPVITPADLDGRPMAVLFDAHNTALQTEAAFRAAGCRFNKRLELRTFLPGLQFVAAGACTMVCDLITAYSHLLQAPTDHALAIRRFRPRISNSVSILTPGFATQSLAASAFITDLQMAVDQAARAVETVLDTS</sequence>
<dbReference type="Pfam" id="PF00126">
    <property type="entry name" value="HTH_1"/>
    <property type="match status" value="1"/>
</dbReference>
<evidence type="ECO:0000259" key="5">
    <source>
        <dbReference type="PROSITE" id="PS50931"/>
    </source>
</evidence>
<evidence type="ECO:0000256" key="1">
    <source>
        <dbReference type="ARBA" id="ARBA00009437"/>
    </source>
</evidence>
<dbReference type="OrthoDB" id="8479870at2"/>
<dbReference type="PATRIC" id="fig|74031.6.peg.252"/>
<dbReference type="InterPro" id="IPR000847">
    <property type="entry name" value="LysR_HTH_N"/>
</dbReference>
<keyword evidence="2" id="KW-0805">Transcription regulation</keyword>
<keyword evidence="3" id="KW-0238">DNA-binding</keyword>
<dbReference type="Gene3D" id="1.10.10.10">
    <property type="entry name" value="Winged helix-like DNA-binding domain superfamily/Winged helix DNA-binding domain"/>
    <property type="match status" value="1"/>
</dbReference>
<name>A0A0L6D092_9RHOB</name>
<evidence type="ECO:0000313" key="7">
    <source>
        <dbReference type="Proteomes" id="UP000037046"/>
    </source>
</evidence>
<dbReference type="Proteomes" id="UP000037046">
    <property type="component" value="Unassembled WGS sequence"/>
</dbReference>
<gene>
    <name evidence="6" type="primary">cynR_2</name>
    <name evidence="6" type="ORF">ROTO_02470</name>
</gene>
<comment type="caution">
    <text evidence="6">The sequence shown here is derived from an EMBL/GenBank/DDBJ whole genome shotgun (WGS) entry which is preliminary data.</text>
</comment>
<dbReference type="InterPro" id="IPR036390">
    <property type="entry name" value="WH_DNA-bd_sf"/>
</dbReference>
<comment type="similarity">
    <text evidence="1">Belongs to the LysR transcriptional regulatory family.</text>
</comment>
<reference evidence="7" key="1">
    <citation type="submission" date="2015-07" db="EMBL/GenBank/DDBJ databases">
        <title>Draft Genome Sequence of Roseovarius tolerans EL-164, a producer of N-Acylated Alanine Methyl Esters (NAMEs).</title>
        <authorList>
            <person name="Voget S."/>
            <person name="Bruns H."/>
            <person name="Wagner-Doebler I."/>
            <person name="Schulz S."/>
            <person name="Daniel R."/>
        </authorList>
    </citation>
    <scope>NUCLEOTIDE SEQUENCE [LARGE SCALE GENOMIC DNA]</scope>
    <source>
        <strain evidence="7">EL-164</strain>
    </source>
</reference>
<evidence type="ECO:0000256" key="4">
    <source>
        <dbReference type="ARBA" id="ARBA00023163"/>
    </source>
</evidence>